<dbReference type="InterPro" id="IPR038718">
    <property type="entry name" value="SNF2-like_sf"/>
</dbReference>
<dbReference type="CDD" id="cd18012">
    <property type="entry name" value="DEXQc_arch_SWI2_SNF2"/>
    <property type="match status" value="1"/>
</dbReference>
<evidence type="ECO:0000259" key="3">
    <source>
        <dbReference type="PROSITE" id="PS51194"/>
    </source>
</evidence>
<dbReference type="InterPro" id="IPR001650">
    <property type="entry name" value="Helicase_C-like"/>
</dbReference>
<dbReference type="Gene3D" id="3.40.50.10810">
    <property type="entry name" value="Tandem AAA-ATPase domain"/>
    <property type="match status" value="1"/>
</dbReference>
<organism evidence="4 5">
    <name type="scientific">Collimonas arenae</name>
    <dbReference type="NCBI Taxonomy" id="279058"/>
    <lineage>
        <taxon>Bacteria</taxon>
        <taxon>Pseudomonadati</taxon>
        <taxon>Pseudomonadota</taxon>
        <taxon>Betaproteobacteria</taxon>
        <taxon>Burkholderiales</taxon>
        <taxon>Oxalobacteraceae</taxon>
        <taxon>Collimonas</taxon>
    </lineage>
</organism>
<dbReference type="SUPFAM" id="SSF52540">
    <property type="entry name" value="P-loop containing nucleoside triphosphate hydrolases"/>
    <property type="match status" value="2"/>
</dbReference>
<dbReference type="EMBL" id="CP009962">
    <property type="protein sequence ID" value="AIY39349.1"/>
    <property type="molecule type" value="Genomic_DNA"/>
</dbReference>
<dbReference type="KEGG" id="care:LT85_0189"/>
<dbReference type="CDD" id="cd18793">
    <property type="entry name" value="SF2_C_SNF"/>
    <property type="match status" value="1"/>
</dbReference>
<dbReference type="Proteomes" id="UP000030302">
    <property type="component" value="Chromosome"/>
</dbReference>
<dbReference type="OrthoDB" id="9760715at2"/>
<evidence type="ECO:0000313" key="5">
    <source>
        <dbReference type="Proteomes" id="UP000030302"/>
    </source>
</evidence>
<dbReference type="STRING" id="279058.LT85_0189"/>
<proteinExistence type="predicted"/>
<evidence type="ECO:0008006" key="6">
    <source>
        <dbReference type="Google" id="ProtNLM"/>
    </source>
</evidence>
<dbReference type="PANTHER" id="PTHR10799">
    <property type="entry name" value="SNF2/RAD54 HELICASE FAMILY"/>
    <property type="match status" value="1"/>
</dbReference>
<dbReference type="RefSeq" id="WP_038484187.1">
    <property type="nucleotide sequence ID" value="NZ_CP009962.1"/>
</dbReference>
<dbReference type="GO" id="GO:0004386">
    <property type="term" value="F:helicase activity"/>
    <property type="evidence" value="ECO:0007669"/>
    <property type="project" value="UniProtKB-KW"/>
</dbReference>
<dbReference type="PROSITE" id="PS51194">
    <property type="entry name" value="HELICASE_CTER"/>
    <property type="match status" value="1"/>
</dbReference>
<feature type="domain" description="Helicase ATP-binding" evidence="2">
    <location>
        <begin position="369"/>
        <end position="529"/>
    </location>
</feature>
<feature type="domain" description="Helicase C-terminal" evidence="3">
    <location>
        <begin position="657"/>
        <end position="807"/>
    </location>
</feature>
<dbReference type="InterPro" id="IPR000330">
    <property type="entry name" value="SNF2_N"/>
</dbReference>
<keyword evidence="1" id="KW-0378">Hydrolase</keyword>
<protein>
    <recommendedName>
        <fullName evidence="6">Helicase conserved C-terminal domain protein</fullName>
    </recommendedName>
</protein>
<dbReference type="GO" id="GO:0005524">
    <property type="term" value="F:ATP binding"/>
    <property type="evidence" value="ECO:0007669"/>
    <property type="project" value="InterPro"/>
</dbReference>
<dbReference type="SMART" id="SM00490">
    <property type="entry name" value="HELICc"/>
    <property type="match status" value="1"/>
</dbReference>
<dbReference type="InterPro" id="IPR049730">
    <property type="entry name" value="SNF2/RAD54-like_C"/>
</dbReference>
<dbReference type="SMART" id="SM00487">
    <property type="entry name" value="DEXDc"/>
    <property type="match status" value="1"/>
</dbReference>
<sequence length="823" mass="91097">MSTAGRFRPRLTLQTLSRGDGLLGMRPSGPFGPRGPNVTVAQIIWTYVADDGFHWETAAPTTLLNRRPASSQIVENSQGQRVLVRDLGAEADALDLVWELGLHPLPIDTLQWRTESAEQDAAKHLSSLWTLVQEDFFGDFWAEQLPDLQAKGWAIVVRPGFAHESVAVDAWHLTVSPDTGEVLSKEVAARMRGREQTITALGLPAGEGSWLLTLGIEIDGEMIDLVPLLAHLLQRDGRWLDAKKLALIDDHDLIMLRAPGGKRIEALAAPLKVIVGSMLELLSDPVRKEGPLPLSSWDAYRLESMRLSLLETQHARAGVHGSWQLQGDAGLRVLAKRLQGAGTPQAVAAPEGLGVTLRPYQLHGVAWLQYLREHHLAGILADDMGLGKTAQALAHLLIEKQTGRLDLPALAVLPTSLIFNWQAEARRMAPSLRVLALQGPERHRDFPHMAGYDLILTTYPLLWRDRSALEAQAYHMLILDEAQTVKNATARSAGAVRRLRARHRLCITGTPLENHLGELWTQFDFLMPGFLGDMRSFTRLWRKPIEIGGQTLRAQLLAQRVRPFILRRRKDDLASELPPLSETIKRVQLQGRQRDLYESVRVAADEQIRGVLKRKGFAGGQITILDALLKLRQVCCDPFLLKNMQHEPDMERAKLELLRDMLPALVAEGRRVLIFSQSTEMLDLIAGELDNLQLPWLALTGKTPPSQRGALVAQFQSKSVPLLLISLKAGGVGLNLTAADTVIHMDPWWNPAVQEQATARAHRIGQDQTVFVYKVVVEGSIEERIVDLQARKSALAEGVLGSDAALATKFSSEDLQLLLAPLS</sequence>
<dbReference type="Gene3D" id="3.40.50.300">
    <property type="entry name" value="P-loop containing nucleotide triphosphate hydrolases"/>
    <property type="match status" value="1"/>
</dbReference>
<dbReference type="AlphaFoldDB" id="A0A0A1F6Q1"/>
<evidence type="ECO:0000259" key="2">
    <source>
        <dbReference type="PROSITE" id="PS51192"/>
    </source>
</evidence>
<dbReference type="GO" id="GO:0016787">
    <property type="term" value="F:hydrolase activity"/>
    <property type="evidence" value="ECO:0007669"/>
    <property type="project" value="UniProtKB-KW"/>
</dbReference>
<evidence type="ECO:0000313" key="4">
    <source>
        <dbReference type="EMBL" id="AIY39349.1"/>
    </source>
</evidence>
<name>A0A0A1F6Q1_9BURK</name>
<reference evidence="5" key="1">
    <citation type="journal article" date="2014" name="Soil Biol. Biochem.">
        <title>Structure and function of bacterial communities in ageing soils: Insights from the Mendocino ecological staircase.</title>
        <authorList>
            <person name="Uroz S."/>
            <person name="Tech J.J."/>
            <person name="Sawaya N.A."/>
            <person name="Frey-Klett P."/>
            <person name="Leveau J.H.J."/>
        </authorList>
    </citation>
    <scope>NUCLEOTIDE SEQUENCE [LARGE SCALE GENOMIC DNA]</scope>
    <source>
        <strain evidence="5">Cal35</strain>
    </source>
</reference>
<gene>
    <name evidence="4" type="ORF">LT85_0189</name>
</gene>
<dbReference type="Pfam" id="PF00176">
    <property type="entry name" value="SNF2-rel_dom"/>
    <property type="match status" value="1"/>
</dbReference>
<dbReference type="HOGENOM" id="CLU_000315_21_0_4"/>
<keyword evidence="5" id="KW-1185">Reference proteome</keyword>
<accession>A0A0A1F6Q1</accession>
<dbReference type="PROSITE" id="PS51192">
    <property type="entry name" value="HELICASE_ATP_BIND_1"/>
    <property type="match status" value="1"/>
</dbReference>
<dbReference type="InterPro" id="IPR027417">
    <property type="entry name" value="P-loop_NTPase"/>
</dbReference>
<dbReference type="InterPro" id="IPR014001">
    <property type="entry name" value="Helicase_ATP-bd"/>
</dbReference>
<dbReference type="Pfam" id="PF00271">
    <property type="entry name" value="Helicase_C"/>
    <property type="match status" value="1"/>
</dbReference>
<evidence type="ECO:0000256" key="1">
    <source>
        <dbReference type="ARBA" id="ARBA00022801"/>
    </source>
</evidence>